<feature type="compositionally biased region" description="Low complexity" evidence="1">
    <location>
        <begin position="41"/>
        <end position="77"/>
    </location>
</feature>
<keyword evidence="3" id="KW-1185">Reference proteome</keyword>
<feature type="compositionally biased region" description="Low complexity" evidence="1">
    <location>
        <begin position="864"/>
        <end position="888"/>
    </location>
</feature>
<evidence type="ECO:0000256" key="1">
    <source>
        <dbReference type="SAM" id="MobiDB-lite"/>
    </source>
</evidence>
<sequence>MPDTPAGRKLRSSARNTGDFNNMESASTPARPESDSPAPPRALRSSMRSSMRNSSDNTASSTPAATATSGSASAPATVTRALHSSSRQVEQLKTPTASGTKKSKAAVTPANSKTSGQSPSPSGSNAKATSAAATSSGQRTSSRLAAMQSAAVEEEEPDTPAAAAAAATKDNKAGKRSKHAPAANSTKTTAAAAAAFPAQRTSSRLATMQSATEPNTPSTVDGNAGKRIKATPTTTGNARATPATFPLRVSSRLAGFPADAGGELSTPTASGAGRKEAAVATSPAGIEATTPAAAPGSTGNLGASSRVAGLAAETGNEPAADGDAGQSTPTLSGADEKDDDKIPTPFVDTTRATPAGRNGNRRASDRIRELASAVESTGTEETDEEATAAASAGNTSTNAPNSDENALHPAGATTANTTRRSNNHDNDDQPPAPRRSSNRLLHHPTTTTTTTPVKNNKGNDDDTHGPVEDSSSQPRKRRRRRSSAAAATSSSASATKKAKPDTTTTTTNTITTITTDNDDDDAADDTNKTPLAPPTWPRPAFPHNDLHKWLVIGDQRDDFAHAYHASAASTTARRNAGRAGGPGDYDHEAVLVPRSERFLHAFSKTQLRRAAGSLRRMCEAAAGVRGVVGGELEGLGGAVSVGGGGGEEGGEEDEEEEDVGVDGDEDVVVREEGDDAGGADEAADEMECEGGEEEVANDVVMSDADAVDEGGSGDGVGDAAGPPATAGGEAKATTTDADRSGGTAGARDISASIHGVTYSFKHPSQLKAARTAYFAAKAVPGTTEDQAHAAAKEAADAILTRLATGVKVRDKAATGVGGGGGGRGVSVVRMGPSSSAAFSPAAATAAGESGGSSTNKGPRRRRSSSSSSQMIAQRSGSAASSSSRAIAGGKDKQRRRHADGDGDVDMTDPFVVDKHHDDVDGDGGDGKVDETDRRHNANDDASNDNIAVGNAVDTVAPGGGGAVLTRQWWQRGLPPSAEALRKVHQMRPIAKMGAAQLRGEIMRKCALRERLVADGERLRALVVEARRKKEEETRVGGVEEMAGGGAVVTVVEDTRENDGEDMSEGDADGPSAQLRGDMVTREEGNTDGELLAESVVAGEGVGGDEDGMDVD</sequence>
<feature type="compositionally biased region" description="Low complexity" evidence="1">
    <location>
        <begin position="122"/>
        <end position="142"/>
    </location>
</feature>
<gene>
    <name evidence="2" type="ORF">SLS58_011040</name>
</gene>
<dbReference type="Proteomes" id="UP001521184">
    <property type="component" value="Unassembled WGS sequence"/>
</dbReference>
<reference evidence="2 3" key="1">
    <citation type="journal article" date="2023" name="Plant Dis.">
        <title>First Report of Diplodia intermedia Causing Canker and Dieback Diseases on Apple Trees in Canada.</title>
        <authorList>
            <person name="Ellouze W."/>
            <person name="Ilyukhin E."/>
            <person name="Sulman M."/>
            <person name="Ali S."/>
        </authorList>
    </citation>
    <scope>NUCLEOTIDE SEQUENCE [LARGE SCALE GENOMIC DNA]</scope>
    <source>
        <strain evidence="2 3">M45-28</strain>
    </source>
</reference>
<feature type="compositionally biased region" description="Polar residues" evidence="1">
    <location>
        <begin position="13"/>
        <end position="28"/>
    </location>
</feature>
<organism evidence="2 3">
    <name type="scientific">Diplodia intermedia</name>
    <dbReference type="NCBI Taxonomy" id="856260"/>
    <lineage>
        <taxon>Eukaryota</taxon>
        <taxon>Fungi</taxon>
        <taxon>Dikarya</taxon>
        <taxon>Ascomycota</taxon>
        <taxon>Pezizomycotina</taxon>
        <taxon>Dothideomycetes</taxon>
        <taxon>Dothideomycetes incertae sedis</taxon>
        <taxon>Botryosphaeriales</taxon>
        <taxon>Botryosphaeriaceae</taxon>
        <taxon>Diplodia</taxon>
    </lineage>
</organism>
<accession>A0ABR3T350</accession>
<feature type="compositionally biased region" description="Low complexity" evidence="1">
    <location>
        <begin position="387"/>
        <end position="399"/>
    </location>
</feature>
<protein>
    <submittedName>
        <fullName evidence="2">Uncharacterized protein</fullName>
    </submittedName>
</protein>
<feature type="compositionally biased region" description="Gly residues" evidence="1">
    <location>
        <begin position="638"/>
        <end position="647"/>
    </location>
</feature>
<feature type="region of interest" description="Disordered" evidence="1">
    <location>
        <begin position="705"/>
        <end position="746"/>
    </location>
</feature>
<feature type="compositionally biased region" description="Low complexity" evidence="1">
    <location>
        <begin position="483"/>
        <end position="515"/>
    </location>
</feature>
<feature type="compositionally biased region" description="Acidic residues" evidence="1">
    <location>
        <begin position="1058"/>
        <end position="1067"/>
    </location>
</feature>
<feature type="compositionally biased region" description="Basic and acidic residues" evidence="1">
    <location>
        <begin position="457"/>
        <end position="467"/>
    </location>
</feature>
<feature type="compositionally biased region" description="Polar residues" evidence="1">
    <location>
        <begin position="199"/>
        <end position="221"/>
    </location>
</feature>
<feature type="compositionally biased region" description="Low complexity" evidence="1">
    <location>
        <begin position="719"/>
        <end position="735"/>
    </location>
</feature>
<evidence type="ECO:0000313" key="3">
    <source>
        <dbReference type="Proteomes" id="UP001521184"/>
    </source>
</evidence>
<comment type="caution">
    <text evidence="2">The sequence shown here is derived from an EMBL/GenBank/DDBJ whole genome shotgun (WGS) entry which is preliminary data.</text>
</comment>
<evidence type="ECO:0000313" key="2">
    <source>
        <dbReference type="EMBL" id="KAL1633556.1"/>
    </source>
</evidence>
<feature type="compositionally biased region" description="Polar residues" evidence="1">
    <location>
        <begin position="109"/>
        <end position="121"/>
    </location>
</feature>
<feature type="region of interest" description="Disordered" evidence="1">
    <location>
        <begin position="1"/>
        <end position="541"/>
    </location>
</feature>
<name>A0ABR3T350_9PEZI</name>
<proteinExistence type="predicted"/>
<feature type="region of interest" description="Disordered" evidence="1">
    <location>
        <begin position="833"/>
        <end position="945"/>
    </location>
</feature>
<feature type="compositionally biased region" description="Low complexity" evidence="1">
    <location>
        <begin position="180"/>
        <end position="198"/>
    </location>
</feature>
<feature type="compositionally biased region" description="Basic and acidic residues" evidence="1">
    <location>
        <begin position="911"/>
        <end position="938"/>
    </location>
</feature>
<feature type="compositionally biased region" description="Pro residues" evidence="1">
    <location>
        <begin position="531"/>
        <end position="540"/>
    </location>
</feature>
<feature type="compositionally biased region" description="Low complexity" evidence="1">
    <location>
        <begin position="159"/>
        <end position="168"/>
    </location>
</feature>
<feature type="region of interest" description="Disordered" evidence="1">
    <location>
        <begin position="1056"/>
        <end position="1111"/>
    </location>
</feature>
<feature type="compositionally biased region" description="Low complexity" evidence="1">
    <location>
        <begin position="833"/>
        <end position="854"/>
    </location>
</feature>
<feature type="compositionally biased region" description="Acidic residues" evidence="1">
    <location>
        <begin position="648"/>
        <end position="662"/>
    </location>
</feature>
<feature type="region of interest" description="Disordered" evidence="1">
    <location>
        <begin position="638"/>
        <end position="662"/>
    </location>
</feature>
<feature type="compositionally biased region" description="Polar residues" evidence="1">
    <location>
        <begin position="82"/>
        <end position="100"/>
    </location>
</feature>
<feature type="compositionally biased region" description="Acidic residues" evidence="1">
    <location>
        <begin position="1102"/>
        <end position="1111"/>
    </location>
</feature>
<dbReference type="EMBL" id="JAKEKT020000152">
    <property type="protein sequence ID" value="KAL1633556.1"/>
    <property type="molecule type" value="Genomic_DNA"/>
</dbReference>